<dbReference type="SUPFAM" id="SSF53756">
    <property type="entry name" value="UDP-Glycosyltransferase/glycogen phosphorylase"/>
    <property type="match status" value="1"/>
</dbReference>
<reference evidence="2 3" key="1">
    <citation type="submission" date="2019-08" db="EMBL/GenBank/DDBJ databases">
        <title>Deep-cultivation of Planctomycetes and their phenomic and genomic characterization uncovers novel biology.</title>
        <authorList>
            <person name="Wiegand S."/>
            <person name="Jogler M."/>
            <person name="Boedeker C."/>
            <person name="Pinto D."/>
            <person name="Vollmers J."/>
            <person name="Rivas-Marin E."/>
            <person name="Kohn T."/>
            <person name="Peeters S.H."/>
            <person name="Heuer A."/>
            <person name="Rast P."/>
            <person name="Oberbeckmann S."/>
            <person name="Bunk B."/>
            <person name="Jeske O."/>
            <person name="Meyerdierks A."/>
            <person name="Storesund J.E."/>
            <person name="Kallscheuer N."/>
            <person name="Luecker S."/>
            <person name="Lage O.M."/>
            <person name="Pohl T."/>
            <person name="Merkel B.J."/>
            <person name="Hornburger P."/>
            <person name="Mueller R.-W."/>
            <person name="Bruemmer F."/>
            <person name="Labrenz M."/>
            <person name="Spormann A.M."/>
            <person name="Op den Camp H."/>
            <person name="Overmann J."/>
            <person name="Amann R."/>
            <person name="Jetten M.S.M."/>
            <person name="Mascher T."/>
            <person name="Medema M.H."/>
            <person name="Devos D.P."/>
            <person name="Kaster A.-K."/>
            <person name="Ovreas L."/>
            <person name="Rohde M."/>
            <person name="Galperin M.Y."/>
            <person name="Jogler C."/>
        </authorList>
    </citation>
    <scope>NUCLEOTIDE SEQUENCE [LARGE SCALE GENOMIC DNA]</scope>
    <source>
        <strain evidence="2 3">Pr1d</strain>
    </source>
</reference>
<feature type="domain" description="Glycosyl transferase family 1" evidence="1">
    <location>
        <begin position="167"/>
        <end position="340"/>
    </location>
</feature>
<keyword evidence="2" id="KW-0328">Glycosyltransferase</keyword>
<name>A0A5B9QFZ1_9BACT</name>
<organism evidence="2 3">
    <name type="scientific">Bythopirellula goksoeyrii</name>
    <dbReference type="NCBI Taxonomy" id="1400387"/>
    <lineage>
        <taxon>Bacteria</taxon>
        <taxon>Pseudomonadati</taxon>
        <taxon>Planctomycetota</taxon>
        <taxon>Planctomycetia</taxon>
        <taxon>Pirellulales</taxon>
        <taxon>Lacipirellulaceae</taxon>
        <taxon>Bythopirellula</taxon>
    </lineage>
</organism>
<protein>
    <submittedName>
        <fullName evidence="2">D-inositol-3-phosphate glycosyltransferase</fullName>
        <ecNumber evidence="2">2.4.1.250</ecNumber>
    </submittedName>
</protein>
<keyword evidence="2" id="KW-0808">Transferase</keyword>
<dbReference type="AlphaFoldDB" id="A0A5B9QFZ1"/>
<dbReference type="InterPro" id="IPR001296">
    <property type="entry name" value="Glyco_trans_1"/>
</dbReference>
<keyword evidence="3" id="KW-1185">Reference proteome</keyword>
<dbReference type="Gene3D" id="3.40.50.2000">
    <property type="entry name" value="Glycogen Phosphorylase B"/>
    <property type="match status" value="2"/>
</dbReference>
<proteinExistence type="predicted"/>
<dbReference type="KEGG" id="bgok:Pr1d_53250"/>
<dbReference type="CDD" id="cd03801">
    <property type="entry name" value="GT4_PimA-like"/>
    <property type="match status" value="1"/>
</dbReference>
<dbReference type="PANTHER" id="PTHR12526">
    <property type="entry name" value="GLYCOSYLTRANSFERASE"/>
    <property type="match status" value="1"/>
</dbReference>
<dbReference type="Pfam" id="PF00534">
    <property type="entry name" value="Glycos_transf_1"/>
    <property type="match status" value="1"/>
</dbReference>
<sequence>MPHSIVHLIAEWSPFNAAAHLREVVCSQVQAGESVAVIILSANPNAQAEIDDLGATCIFVHRRWHLDPFALRECAIQLRSMHPRVVFFWGVRATEFASLARWTLPKAKLIATLPAESSSAGSWASQWLGNAAVLDHIVADYAKKPSEKTTVITPGVAAPTNSDLSHEELLAELKFPAEAQLITIAGPLTRSELIDEAIWNFELVRTLHPQACLVVLGDGPDRYRLERYARLVSDPTAIRFFKGVGSLFSQKTPDPFGLLKHSTLYWQPGRSTAIPTALLCAQALGIPVVANDTAPHAQVVTHGENGFLVPTKKRSFWTRHTVELLENLELHKQCSADARNVVEEHFSLANMLQAYDQLAKTTSPQHIAMNH</sequence>
<dbReference type="RefSeq" id="WP_148076140.1">
    <property type="nucleotide sequence ID" value="NZ_CP042913.1"/>
</dbReference>
<evidence type="ECO:0000313" key="2">
    <source>
        <dbReference type="EMBL" id="QEG37977.1"/>
    </source>
</evidence>
<dbReference type="EC" id="2.4.1.250" evidence="2"/>
<dbReference type="OrthoDB" id="9795746at2"/>
<accession>A0A5B9QFZ1</accession>
<dbReference type="EMBL" id="CP042913">
    <property type="protein sequence ID" value="QEG37977.1"/>
    <property type="molecule type" value="Genomic_DNA"/>
</dbReference>
<evidence type="ECO:0000259" key="1">
    <source>
        <dbReference type="Pfam" id="PF00534"/>
    </source>
</evidence>
<dbReference type="GO" id="GO:0102710">
    <property type="term" value="F:D-inositol-3-phosphate glycosyltransferase activity"/>
    <property type="evidence" value="ECO:0007669"/>
    <property type="project" value="UniProtKB-EC"/>
</dbReference>
<gene>
    <name evidence="2" type="primary">mshA_6</name>
    <name evidence="2" type="ORF">Pr1d_53250</name>
</gene>
<dbReference type="Proteomes" id="UP000323917">
    <property type="component" value="Chromosome"/>
</dbReference>
<evidence type="ECO:0000313" key="3">
    <source>
        <dbReference type="Proteomes" id="UP000323917"/>
    </source>
</evidence>